<evidence type="ECO:0000256" key="1">
    <source>
        <dbReference type="SAM" id="MobiDB-lite"/>
    </source>
</evidence>
<dbReference type="Proteomes" id="UP001054945">
    <property type="component" value="Unassembled WGS sequence"/>
</dbReference>
<accession>A0AAV4V9G7</accession>
<dbReference type="EMBL" id="BPLR01014106">
    <property type="protein sequence ID" value="GIY66289.1"/>
    <property type="molecule type" value="Genomic_DNA"/>
</dbReference>
<evidence type="ECO:0000313" key="3">
    <source>
        <dbReference type="Proteomes" id="UP001054945"/>
    </source>
</evidence>
<comment type="caution">
    <text evidence="2">The sequence shown here is derived from an EMBL/GenBank/DDBJ whole genome shotgun (WGS) entry which is preliminary data.</text>
</comment>
<protein>
    <submittedName>
        <fullName evidence="2">Uncharacterized protein</fullName>
    </submittedName>
</protein>
<keyword evidence="3" id="KW-1185">Reference proteome</keyword>
<reference evidence="2 3" key="1">
    <citation type="submission" date="2021-06" db="EMBL/GenBank/DDBJ databases">
        <title>Caerostris extrusa draft genome.</title>
        <authorList>
            <person name="Kono N."/>
            <person name="Arakawa K."/>
        </authorList>
    </citation>
    <scope>NUCLEOTIDE SEQUENCE [LARGE SCALE GENOMIC DNA]</scope>
</reference>
<gene>
    <name evidence="2" type="primary">AVEN_270903_1</name>
    <name evidence="2" type="ORF">CEXT_266991</name>
</gene>
<evidence type="ECO:0000313" key="2">
    <source>
        <dbReference type="EMBL" id="GIY66289.1"/>
    </source>
</evidence>
<organism evidence="2 3">
    <name type="scientific">Caerostris extrusa</name>
    <name type="common">Bark spider</name>
    <name type="synonym">Caerostris bankana</name>
    <dbReference type="NCBI Taxonomy" id="172846"/>
    <lineage>
        <taxon>Eukaryota</taxon>
        <taxon>Metazoa</taxon>
        <taxon>Ecdysozoa</taxon>
        <taxon>Arthropoda</taxon>
        <taxon>Chelicerata</taxon>
        <taxon>Arachnida</taxon>
        <taxon>Araneae</taxon>
        <taxon>Araneomorphae</taxon>
        <taxon>Entelegynae</taxon>
        <taxon>Araneoidea</taxon>
        <taxon>Araneidae</taxon>
        <taxon>Caerostris</taxon>
    </lineage>
</organism>
<proteinExistence type="predicted"/>
<dbReference type="AlphaFoldDB" id="A0AAV4V9G7"/>
<feature type="compositionally biased region" description="Basic and acidic residues" evidence="1">
    <location>
        <begin position="134"/>
        <end position="152"/>
    </location>
</feature>
<name>A0AAV4V9G7_CAEEX</name>
<feature type="non-terminal residue" evidence="2">
    <location>
        <position position="1"/>
    </location>
</feature>
<sequence length="161" mass="17109">ATHCCSIKQRDHHTEELRVLIEKCQAGKFITDVGVLEVCGESLQGQVDVEGEGDREVNDVDGPLGELQLAGAGDEADRDLEGEPGVAGALDEKEASCGLVHLVQGPGHGARGGVQHRHVADDGARACGGASSGRRQDGHADEEHRHHADDLQRKKKKLAYV</sequence>
<feature type="region of interest" description="Disordered" evidence="1">
    <location>
        <begin position="122"/>
        <end position="161"/>
    </location>
</feature>